<dbReference type="Proteomes" id="UP000053611">
    <property type="component" value="Unassembled WGS sequence"/>
</dbReference>
<evidence type="ECO:0000313" key="2">
    <source>
        <dbReference type="EMBL" id="KLT39774.1"/>
    </source>
</evidence>
<organism evidence="2 3">
    <name type="scientific">Cutaneotrichosporon oleaginosum</name>
    <dbReference type="NCBI Taxonomy" id="879819"/>
    <lineage>
        <taxon>Eukaryota</taxon>
        <taxon>Fungi</taxon>
        <taxon>Dikarya</taxon>
        <taxon>Basidiomycota</taxon>
        <taxon>Agaricomycotina</taxon>
        <taxon>Tremellomycetes</taxon>
        <taxon>Trichosporonales</taxon>
        <taxon>Trichosporonaceae</taxon>
        <taxon>Cutaneotrichosporon</taxon>
    </lineage>
</organism>
<feature type="region of interest" description="Disordered" evidence="1">
    <location>
        <begin position="308"/>
        <end position="327"/>
    </location>
</feature>
<evidence type="ECO:0000313" key="3">
    <source>
        <dbReference type="Proteomes" id="UP000053611"/>
    </source>
</evidence>
<sequence>MPPVASNRLAPARLATNPLQRPVRKVRVCELAANINYGLCKIALDEHLKGRTMNVKKQRMVSSALVEPTIELLSSLPPRRLKPKVQVVVDANGNAAEINPNQHVQPPSRDDANRTKVLVDRLNASKTALVSEQKVSSELRRRKKIQRLQEPLVMRSQYASYYRRVPAALDNHPRIHPSVPPPLARSPPPPPLPPTRWVLRPQIWKPYQRPVLAPPAPAPVELAHVPFIPHIPSNTPNNIFQASSEAPAVAPAASQETATTKIAGAPFEFTFQLPESYANAGPSAAYIANCKAYLAEAEVQKQKTLKRIREQMSKERSRNGQNPPRPA</sequence>
<evidence type="ECO:0000256" key="1">
    <source>
        <dbReference type="SAM" id="MobiDB-lite"/>
    </source>
</evidence>
<name>A0A0J1AWV2_9TREE</name>
<gene>
    <name evidence="2" type="ORF">CC85DRAFT_330457</name>
</gene>
<protein>
    <submittedName>
        <fullName evidence="2">Uncharacterized protein</fullName>
    </submittedName>
</protein>
<dbReference type="RefSeq" id="XP_018276265.1">
    <property type="nucleotide sequence ID" value="XM_018426937.1"/>
</dbReference>
<keyword evidence="3" id="KW-1185">Reference proteome</keyword>
<dbReference type="EMBL" id="KQ087249">
    <property type="protein sequence ID" value="KLT39774.1"/>
    <property type="molecule type" value="Genomic_DNA"/>
</dbReference>
<dbReference type="AlphaFoldDB" id="A0A0J1AWV2"/>
<dbReference type="GeneID" id="28987540"/>
<accession>A0A0J1AWV2</accession>
<reference evidence="2 3" key="1">
    <citation type="submission" date="2015-03" db="EMBL/GenBank/DDBJ databases">
        <title>Genomics and transcriptomics of the oil-accumulating basidiomycete yeast T. oleaginosus allow insights into substrate utilization and the diverse evolutionary trajectories of mating systems in fungi.</title>
        <authorList>
            <consortium name="DOE Joint Genome Institute"/>
            <person name="Kourist R."/>
            <person name="Kracht O."/>
            <person name="Bracharz F."/>
            <person name="Lipzen A."/>
            <person name="Nolan M."/>
            <person name="Ohm R."/>
            <person name="Grigoriev I."/>
            <person name="Sun S."/>
            <person name="Heitman J."/>
            <person name="Bruck T."/>
            <person name="Nowrousian M."/>
        </authorList>
    </citation>
    <scope>NUCLEOTIDE SEQUENCE [LARGE SCALE GENOMIC DNA]</scope>
    <source>
        <strain evidence="2 3">IBC0246</strain>
    </source>
</reference>
<proteinExistence type="predicted"/>
<feature type="compositionally biased region" description="Basic and acidic residues" evidence="1">
    <location>
        <begin position="308"/>
        <end position="318"/>
    </location>
</feature>